<name>A0ABZ0WC14_9BACT</name>
<protein>
    <recommendedName>
        <fullName evidence="3">Toxin-antitoxin system YwqK family antitoxin</fullName>
    </recommendedName>
</protein>
<dbReference type="Gene3D" id="3.90.930.1">
    <property type="match status" value="1"/>
</dbReference>
<evidence type="ECO:0000313" key="2">
    <source>
        <dbReference type="Proteomes" id="UP001325680"/>
    </source>
</evidence>
<accession>A0ABZ0WC14</accession>
<gene>
    <name evidence="1" type="ORF">U0035_09075</name>
</gene>
<dbReference type="RefSeq" id="WP_114792000.1">
    <property type="nucleotide sequence ID" value="NZ_CP139960.1"/>
</dbReference>
<evidence type="ECO:0008006" key="3">
    <source>
        <dbReference type="Google" id="ProtNLM"/>
    </source>
</evidence>
<sequence length="376" mass="42921">MKTLLFPVWCIVCLSSNVSLKGQDLLPDNFTIGDFAEIYAGDSIKLFFNCFGGIVNKRCADYYRIGKMDTEFVNVKGPFRDYYLNGKLYLEASITNGNLEGSAVYYYRNGRVREKGQYKNHRRDGQWSFYYPNGQLQKVYQYENDFPLVQEAFTLTGKQTVANGNGYLKTEFSEMNECSKFEVSGTILNGKKYGTWTLSNINALQPLSKEVYDSTGNYIRSEDDNGTYLSKSRSGLSVFYGNENLLLTASSNICPGDRGSSSKIPFTLESSSFITDLQKQLDTLSSSFKNQWLITGITIGKKNDLINLNIASSINDTALERYIYDRIRDTKKWETSYLNDKKVVSSFLFTILVDDNKILIPTHFHFLSFKQDFFLK</sequence>
<reference evidence="1 2" key="1">
    <citation type="submission" date="2023-12" db="EMBL/GenBank/DDBJ databases">
        <title>Genome sequencing and assembly of bacterial species from a model synthetic community.</title>
        <authorList>
            <person name="Hogle S.L."/>
        </authorList>
    </citation>
    <scope>NUCLEOTIDE SEQUENCE [LARGE SCALE GENOMIC DNA]</scope>
    <source>
        <strain evidence="1 2">HAMBI_3031</strain>
    </source>
</reference>
<keyword evidence="2" id="KW-1185">Reference proteome</keyword>
<proteinExistence type="predicted"/>
<dbReference type="SUPFAM" id="SSF82185">
    <property type="entry name" value="Histone H3 K4-specific methyltransferase SET7/9 N-terminal domain"/>
    <property type="match status" value="1"/>
</dbReference>
<dbReference type="EMBL" id="CP139960">
    <property type="protein sequence ID" value="WQD40294.1"/>
    <property type="molecule type" value="Genomic_DNA"/>
</dbReference>
<organism evidence="1 2">
    <name type="scientific">Niabella yanshanensis</name>
    <dbReference type="NCBI Taxonomy" id="577386"/>
    <lineage>
        <taxon>Bacteria</taxon>
        <taxon>Pseudomonadati</taxon>
        <taxon>Bacteroidota</taxon>
        <taxon>Chitinophagia</taxon>
        <taxon>Chitinophagales</taxon>
        <taxon>Chitinophagaceae</taxon>
        <taxon>Niabella</taxon>
    </lineage>
</organism>
<dbReference type="Proteomes" id="UP001325680">
    <property type="component" value="Chromosome"/>
</dbReference>
<evidence type="ECO:0000313" key="1">
    <source>
        <dbReference type="EMBL" id="WQD40294.1"/>
    </source>
</evidence>
<dbReference type="InterPro" id="IPR011652">
    <property type="entry name" value="MORN_2"/>
</dbReference>
<dbReference type="Pfam" id="PF07661">
    <property type="entry name" value="MORN_2"/>
    <property type="match status" value="2"/>
</dbReference>